<dbReference type="Pfam" id="PF13450">
    <property type="entry name" value="NAD_binding_8"/>
    <property type="match status" value="1"/>
</dbReference>
<dbReference type="AlphaFoldDB" id="A0A510XV66"/>
<dbReference type="EMBL" id="BJUM01000015">
    <property type="protein sequence ID" value="GEK54936.1"/>
    <property type="molecule type" value="Genomic_DNA"/>
</dbReference>
<dbReference type="PANTHER" id="PTHR43563:SF14">
    <property type="entry name" value="AMINE OXIDASE"/>
    <property type="match status" value="1"/>
</dbReference>
<proteinExistence type="inferred from homology"/>
<dbReference type="InterPro" id="IPR036188">
    <property type="entry name" value="FAD/NAD-bd_sf"/>
</dbReference>
<keyword evidence="4" id="KW-1185">Reference proteome</keyword>
<dbReference type="Pfam" id="PF01593">
    <property type="entry name" value="Amino_oxidase"/>
    <property type="match status" value="1"/>
</dbReference>
<evidence type="ECO:0000256" key="1">
    <source>
        <dbReference type="ARBA" id="ARBA00005995"/>
    </source>
</evidence>
<feature type="domain" description="Amine oxidase" evidence="2">
    <location>
        <begin position="114"/>
        <end position="358"/>
    </location>
</feature>
<evidence type="ECO:0000313" key="3">
    <source>
        <dbReference type="EMBL" id="GEK54936.1"/>
    </source>
</evidence>
<dbReference type="GO" id="GO:0016491">
    <property type="term" value="F:oxidoreductase activity"/>
    <property type="evidence" value="ECO:0007669"/>
    <property type="project" value="InterPro"/>
</dbReference>
<protein>
    <recommendedName>
        <fullName evidence="2">Amine oxidase domain-containing protein</fullName>
    </recommendedName>
</protein>
<dbReference type="PANTHER" id="PTHR43563">
    <property type="entry name" value="AMINE OXIDASE"/>
    <property type="match status" value="1"/>
</dbReference>
<dbReference type="Gene3D" id="3.50.50.60">
    <property type="entry name" value="FAD/NAD(P)-binding domain"/>
    <property type="match status" value="2"/>
</dbReference>
<dbReference type="Proteomes" id="UP000321419">
    <property type="component" value="Unassembled WGS sequence"/>
</dbReference>
<comment type="similarity">
    <text evidence="1">Belongs to the flavin monoamine oxidase family.</text>
</comment>
<sequence length="371" mass="40477">MRTKIAIIGGGLSGLYAAYLLEEQDITDYILLEARAQLGGRIMDFTSLSQATENSFDLGPTWFWPEFQPQLNAIIKTLNLEAFAQYEQGNTLVERSHTQPPTAMRGYTHSPTSMRLKGGMGTLIKALHAKLSNKQIITGALVNTITNQNGNIEVSFSTSNTANNQVNNQVNVDHVMLALPPRLAVSQITFIPALPSNLVTQWQNTATWMAPHAKYIAVYDTPFWRKQTLSGSARSSVGPMAEIHDASNPEGQAALFGFIGIPADDRKRISNEDLITHCRAQLVRLFGAQAATPKADIIKDWAQDPLTATHLDTHAANTHAPAPNITAQNGPWHQNLVGIGSEWSVQFPGYVAGAVDSANIGVEHYLKNVKT</sequence>
<reference evidence="3 4" key="1">
    <citation type="submission" date="2019-07" db="EMBL/GenBank/DDBJ databases">
        <title>Whole genome shotgun sequence of Pseudoalteromonas espejiana NBRC 102222.</title>
        <authorList>
            <person name="Hosoyama A."/>
            <person name="Uohara A."/>
            <person name="Ohji S."/>
            <person name="Ichikawa N."/>
        </authorList>
    </citation>
    <scope>NUCLEOTIDE SEQUENCE [LARGE SCALE GENOMIC DNA]</scope>
    <source>
        <strain evidence="3 4">NBRC 102222</strain>
    </source>
</reference>
<comment type="caution">
    <text evidence="3">The sequence shown here is derived from an EMBL/GenBank/DDBJ whole genome shotgun (WGS) entry which is preliminary data.</text>
</comment>
<gene>
    <name evidence="3" type="ORF">PES01_17810</name>
</gene>
<organism evidence="3 4">
    <name type="scientific">Pseudoalteromonas espejiana</name>
    <dbReference type="NCBI Taxonomy" id="28107"/>
    <lineage>
        <taxon>Bacteria</taxon>
        <taxon>Pseudomonadati</taxon>
        <taxon>Pseudomonadota</taxon>
        <taxon>Gammaproteobacteria</taxon>
        <taxon>Alteromonadales</taxon>
        <taxon>Pseudoalteromonadaceae</taxon>
        <taxon>Pseudoalteromonas</taxon>
    </lineage>
</organism>
<dbReference type="InterPro" id="IPR050703">
    <property type="entry name" value="Flavin_MAO"/>
</dbReference>
<evidence type="ECO:0000259" key="2">
    <source>
        <dbReference type="Pfam" id="PF01593"/>
    </source>
</evidence>
<dbReference type="Gene3D" id="3.90.660.10">
    <property type="match status" value="1"/>
</dbReference>
<accession>A0A510XV66</accession>
<dbReference type="OrthoDB" id="337830at2"/>
<dbReference type="InterPro" id="IPR002937">
    <property type="entry name" value="Amino_oxidase"/>
</dbReference>
<dbReference type="SUPFAM" id="SSF54373">
    <property type="entry name" value="FAD-linked reductases, C-terminal domain"/>
    <property type="match status" value="1"/>
</dbReference>
<evidence type="ECO:0000313" key="4">
    <source>
        <dbReference type="Proteomes" id="UP000321419"/>
    </source>
</evidence>
<dbReference type="SUPFAM" id="SSF51905">
    <property type="entry name" value="FAD/NAD(P)-binding domain"/>
    <property type="match status" value="1"/>
</dbReference>
<name>A0A510XV66_9GAMM</name>
<dbReference type="RefSeq" id="WP_089349257.1">
    <property type="nucleotide sequence ID" value="NZ_BJUM01000015.1"/>
</dbReference>